<dbReference type="InterPro" id="IPR005467">
    <property type="entry name" value="His_kinase_dom"/>
</dbReference>
<protein>
    <recommendedName>
        <fullName evidence="3">histidine kinase</fullName>
        <ecNumber evidence="3">2.7.13.3</ecNumber>
    </recommendedName>
</protein>
<dbReference type="PROSITE" id="PS50109">
    <property type="entry name" value="HIS_KIN"/>
    <property type="match status" value="1"/>
</dbReference>
<keyword evidence="17" id="KW-1185">Reference proteome</keyword>
<dbReference type="Pfam" id="PF02518">
    <property type="entry name" value="HATPase_c"/>
    <property type="match status" value="1"/>
</dbReference>
<keyword evidence="14" id="KW-0472">Membrane</keyword>
<keyword evidence="7 14" id="KW-0812">Transmembrane</keyword>
<dbReference type="PRINTS" id="PR00344">
    <property type="entry name" value="BCTRLSENSOR"/>
</dbReference>
<accession>A0ABU8QCT5</accession>
<keyword evidence="4" id="KW-1003">Cell membrane</keyword>
<evidence type="ECO:0000259" key="15">
    <source>
        <dbReference type="PROSITE" id="PS50109"/>
    </source>
</evidence>
<dbReference type="SUPFAM" id="SSF103190">
    <property type="entry name" value="Sensory domain-like"/>
    <property type="match status" value="1"/>
</dbReference>
<dbReference type="SMART" id="SM00388">
    <property type="entry name" value="HisKA"/>
    <property type="match status" value="1"/>
</dbReference>
<dbReference type="PANTHER" id="PTHR43065:SF46">
    <property type="entry name" value="C4-DICARBOXYLATE TRANSPORT SENSOR PROTEIN DCTB"/>
    <property type="match status" value="1"/>
</dbReference>
<name>A0ABU8QCT5_9RHOB</name>
<keyword evidence="10 16" id="KW-0067">ATP-binding</keyword>
<dbReference type="EC" id="2.7.13.3" evidence="3"/>
<evidence type="ECO:0000313" key="17">
    <source>
        <dbReference type="Proteomes" id="UP001368270"/>
    </source>
</evidence>
<dbReference type="InterPro" id="IPR004358">
    <property type="entry name" value="Sig_transdc_His_kin-like_C"/>
</dbReference>
<dbReference type="InterPro" id="IPR017055">
    <property type="entry name" value="Sig_transdc_His_kinase_DctB"/>
</dbReference>
<dbReference type="RefSeq" id="WP_339402249.1">
    <property type="nucleotide sequence ID" value="NZ_JBBGAZ010000001.1"/>
</dbReference>
<dbReference type="Proteomes" id="UP001368270">
    <property type="component" value="Unassembled WGS sequence"/>
</dbReference>
<dbReference type="GO" id="GO:0005524">
    <property type="term" value="F:ATP binding"/>
    <property type="evidence" value="ECO:0007669"/>
    <property type="project" value="UniProtKB-KW"/>
</dbReference>
<evidence type="ECO:0000256" key="1">
    <source>
        <dbReference type="ARBA" id="ARBA00000085"/>
    </source>
</evidence>
<evidence type="ECO:0000313" key="16">
    <source>
        <dbReference type="EMBL" id="MEJ5217224.1"/>
    </source>
</evidence>
<dbReference type="SMART" id="SM00387">
    <property type="entry name" value="HATPase_c"/>
    <property type="match status" value="1"/>
</dbReference>
<evidence type="ECO:0000256" key="12">
    <source>
        <dbReference type="ARBA" id="ARBA00023012"/>
    </source>
</evidence>
<feature type="domain" description="Histidine kinase" evidence="15">
    <location>
        <begin position="370"/>
        <end position="580"/>
    </location>
</feature>
<dbReference type="Gene3D" id="1.10.287.130">
    <property type="match status" value="1"/>
</dbReference>
<dbReference type="Pfam" id="PF00512">
    <property type="entry name" value="HisKA"/>
    <property type="match status" value="1"/>
</dbReference>
<dbReference type="SUPFAM" id="SSF55874">
    <property type="entry name" value="ATPase domain of HSP90 chaperone/DNA topoisomerase II/histidine kinase"/>
    <property type="match status" value="1"/>
</dbReference>
<evidence type="ECO:0000256" key="2">
    <source>
        <dbReference type="ARBA" id="ARBA00004651"/>
    </source>
</evidence>
<sequence>MSGSETALGKMRGMRTLSWRVRVLLLALATVAITTIWVTNAYLTDRFTETTRNRAEVRLALYSGNLLAELRRSAIVPQLLARDPALISALQGDDYSQTTARLISFVEEIGAASLLMLDADGRIVAATDRNRLGENLKPTQTYVDAMRSNVTVFTVEPREAAGYYFAYSRRVEMQNAVLGVIVVEVDLQKFERAWAGISDAVLVTDSEGTILLATEPRWRGLTEEAALQRQPPQGAIQRAIQATSDWTALPADAYVQGEAVLRKDARIPFRGWQIASFTTYAGVRERVNGVLALEIMGFAILMAAAFYLLSRRSFQKVALFQRESASLRALNHRLQREIAERERMQQSLEVAEQSLAQSSKLAALGEMSAAVSHELNQPLAAMKTYLAGARLLVNRNRPEEALSSFKRIDDLIERMGAITKQLKSYARKAGDEFTPVELGEALASALALMEPQLRQRQIKIRRVLPDEPVNVLGDRMRIEQVMINLLRNALDATQSSDDPEIEVILAKGETASLMVRDNGPGIENLNDLFEPFYTTKKPGDGVGLGLAISSGIVNDLGGRLMARNGQDGGAVFEMQIPILNQDIEAAE</sequence>
<evidence type="ECO:0000256" key="7">
    <source>
        <dbReference type="ARBA" id="ARBA00022692"/>
    </source>
</evidence>
<comment type="subcellular location">
    <subcellularLocation>
        <location evidence="2">Cell membrane</location>
        <topology evidence="2">Multi-pass membrane protein</topology>
    </subcellularLocation>
</comment>
<feature type="coiled-coil region" evidence="13">
    <location>
        <begin position="327"/>
        <end position="361"/>
    </location>
</feature>
<keyword evidence="9" id="KW-0418">Kinase</keyword>
<evidence type="ECO:0000256" key="13">
    <source>
        <dbReference type="SAM" id="Coils"/>
    </source>
</evidence>
<dbReference type="PANTHER" id="PTHR43065">
    <property type="entry name" value="SENSOR HISTIDINE KINASE"/>
    <property type="match status" value="1"/>
</dbReference>
<dbReference type="CDD" id="cd00082">
    <property type="entry name" value="HisKA"/>
    <property type="match status" value="1"/>
</dbReference>
<dbReference type="InterPro" id="IPR003594">
    <property type="entry name" value="HATPase_dom"/>
</dbReference>
<keyword evidence="13" id="KW-0175">Coiled coil</keyword>
<comment type="catalytic activity">
    <reaction evidence="1">
        <text>ATP + protein L-histidine = ADP + protein N-phospho-L-histidine.</text>
        <dbReference type="EC" id="2.7.13.3"/>
    </reaction>
</comment>
<dbReference type="Gene3D" id="3.30.565.10">
    <property type="entry name" value="Histidine kinase-like ATPase, C-terminal domain"/>
    <property type="match status" value="1"/>
</dbReference>
<dbReference type="InterPro" id="IPR036890">
    <property type="entry name" value="HATPase_C_sf"/>
</dbReference>
<comment type="caution">
    <text evidence="16">The sequence shown here is derived from an EMBL/GenBank/DDBJ whole genome shotgun (WGS) entry which is preliminary data.</text>
</comment>
<evidence type="ECO:0000256" key="8">
    <source>
        <dbReference type="ARBA" id="ARBA00022741"/>
    </source>
</evidence>
<keyword evidence="5" id="KW-0597">Phosphoprotein</keyword>
<evidence type="ECO:0000256" key="3">
    <source>
        <dbReference type="ARBA" id="ARBA00012438"/>
    </source>
</evidence>
<evidence type="ECO:0000256" key="10">
    <source>
        <dbReference type="ARBA" id="ARBA00022840"/>
    </source>
</evidence>
<keyword evidence="6" id="KW-0808">Transferase</keyword>
<evidence type="ECO:0000256" key="14">
    <source>
        <dbReference type="SAM" id="Phobius"/>
    </source>
</evidence>
<organism evidence="16 17">
    <name type="scientific">Cognatishimia coralii</name>
    <dbReference type="NCBI Taxonomy" id="3083254"/>
    <lineage>
        <taxon>Bacteria</taxon>
        <taxon>Pseudomonadati</taxon>
        <taxon>Pseudomonadota</taxon>
        <taxon>Alphaproteobacteria</taxon>
        <taxon>Rhodobacterales</taxon>
        <taxon>Paracoccaceae</taxon>
        <taxon>Cognatishimia</taxon>
    </lineage>
</organism>
<evidence type="ECO:0000256" key="6">
    <source>
        <dbReference type="ARBA" id="ARBA00022679"/>
    </source>
</evidence>
<dbReference type="InterPro" id="IPR036097">
    <property type="entry name" value="HisK_dim/P_sf"/>
</dbReference>
<dbReference type="InterPro" id="IPR003661">
    <property type="entry name" value="HisK_dim/P_dom"/>
</dbReference>
<evidence type="ECO:0000256" key="5">
    <source>
        <dbReference type="ARBA" id="ARBA00022553"/>
    </source>
</evidence>
<evidence type="ECO:0000256" key="11">
    <source>
        <dbReference type="ARBA" id="ARBA00022989"/>
    </source>
</evidence>
<keyword evidence="8" id="KW-0547">Nucleotide-binding</keyword>
<dbReference type="Gene3D" id="6.10.250.3020">
    <property type="match status" value="1"/>
</dbReference>
<keyword evidence="11 14" id="KW-1133">Transmembrane helix</keyword>
<reference evidence="16 17" key="1">
    <citation type="submission" date="2024-03" db="EMBL/GenBank/DDBJ databases">
        <title>Cognatishimia coralii sp. nov., a marine bacterium isolated from coral surrounding seawater.</title>
        <authorList>
            <person name="Liu X."/>
            <person name="Liu S."/>
            <person name="Sun H."/>
            <person name="Zhang Y."/>
        </authorList>
    </citation>
    <scope>NUCLEOTIDE SEQUENCE [LARGE SCALE GENOMIC DNA]</scope>
    <source>
        <strain evidence="16 17">D5M38</strain>
    </source>
</reference>
<keyword evidence="12" id="KW-0902">Two-component regulatory system</keyword>
<dbReference type="SUPFAM" id="SSF47384">
    <property type="entry name" value="Homodimeric domain of signal transducing histidine kinase"/>
    <property type="match status" value="1"/>
</dbReference>
<dbReference type="CDD" id="cd18773">
    <property type="entry name" value="PDC1_HK_sensor"/>
    <property type="match status" value="1"/>
</dbReference>
<evidence type="ECO:0000256" key="9">
    <source>
        <dbReference type="ARBA" id="ARBA00022777"/>
    </source>
</evidence>
<dbReference type="EMBL" id="JBBGAZ010000001">
    <property type="protein sequence ID" value="MEJ5217224.1"/>
    <property type="molecule type" value="Genomic_DNA"/>
</dbReference>
<proteinExistence type="predicted"/>
<dbReference type="PIRSF" id="PIRSF036431">
    <property type="entry name" value="STHK_DctB"/>
    <property type="match status" value="1"/>
</dbReference>
<feature type="transmembrane region" description="Helical" evidence="14">
    <location>
        <begin position="289"/>
        <end position="309"/>
    </location>
</feature>
<gene>
    <name evidence="16" type="ORF">WG622_03170</name>
</gene>
<dbReference type="Gene3D" id="3.30.450.20">
    <property type="entry name" value="PAS domain"/>
    <property type="match status" value="2"/>
</dbReference>
<dbReference type="InterPro" id="IPR029151">
    <property type="entry name" value="Sensor-like_sf"/>
</dbReference>
<evidence type="ECO:0000256" key="4">
    <source>
        <dbReference type="ARBA" id="ARBA00022475"/>
    </source>
</evidence>